<proteinExistence type="inferred from homology"/>
<evidence type="ECO:0000256" key="3">
    <source>
        <dbReference type="ARBA" id="ARBA00022475"/>
    </source>
</evidence>
<keyword evidence="6 8" id="KW-1133">Transmembrane helix</keyword>
<evidence type="ECO:0000256" key="7">
    <source>
        <dbReference type="ARBA" id="ARBA00023136"/>
    </source>
</evidence>
<organism evidence="9 10">
    <name type="scientific">Pipra filicauda</name>
    <name type="common">Wire-tailed manakin</name>
    <dbReference type="NCBI Taxonomy" id="649802"/>
    <lineage>
        <taxon>Eukaryota</taxon>
        <taxon>Metazoa</taxon>
        <taxon>Chordata</taxon>
        <taxon>Craniata</taxon>
        <taxon>Vertebrata</taxon>
        <taxon>Euteleostomi</taxon>
        <taxon>Archelosauria</taxon>
        <taxon>Archosauria</taxon>
        <taxon>Dinosauria</taxon>
        <taxon>Saurischia</taxon>
        <taxon>Theropoda</taxon>
        <taxon>Coelurosauria</taxon>
        <taxon>Aves</taxon>
        <taxon>Neognathae</taxon>
        <taxon>Neoaves</taxon>
        <taxon>Telluraves</taxon>
        <taxon>Australaves</taxon>
        <taxon>Passeriformes</taxon>
        <taxon>Pipridae</taxon>
        <taxon>Pipra</taxon>
    </lineage>
</organism>
<evidence type="ECO:0000256" key="4">
    <source>
        <dbReference type="ARBA" id="ARBA00022692"/>
    </source>
</evidence>
<accession>A0A6J2HCW3</accession>
<dbReference type="InterPro" id="IPR004031">
    <property type="entry name" value="PMP22/EMP/MP20/Claudin"/>
</dbReference>
<dbReference type="PRINTS" id="PR01077">
    <property type="entry name" value="CLAUDIN"/>
</dbReference>
<dbReference type="RefSeq" id="XP_027585043.1">
    <property type="nucleotide sequence ID" value="XM_027729242.2"/>
</dbReference>
<keyword evidence="9" id="KW-1185">Reference proteome</keyword>
<feature type="transmembrane region" description="Helical" evidence="8">
    <location>
        <begin position="165"/>
        <end position="186"/>
    </location>
</feature>
<evidence type="ECO:0000256" key="5">
    <source>
        <dbReference type="ARBA" id="ARBA00022949"/>
    </source>
</evidence>
<feature type="transmembrane region" description="Helical" evidence="8">
    <location>
        <begin position="79"/>
        <end position="104"/>
    </location>
</feature>
<reference evidence="10" key="1">
    <citation type="submission" date="2025-08" db="UniProtKB">
        <authorList>
            <consortium name="RefSeq"/>
        </authorList>
    </citation>
    <scope>IDENTIFICATION</scope>
    <source>
        <tissue evidence="10">Muscle</tissue>
    </source>
</reference>
<dbReference type="Gene3D" id="1.20.140.150">
    <property type="match status" value="1"/>
</dbReference>
<evidence type="ECO:0000256" key="6">
    <source>
        <dbReference type="ARBA" id="ARBA00022989"/>
    </source>
</evidence>
<dbReference type="InterPro" id="IPR017974">
    <property type="entry name" value="Claudin_CS"/>
</dbReference>
<name>A0A6J2HCW3_9PASS</name>
<keyword evidence="3 8" id="KW-1003">Cell membrane</keyword>
<keyword evidence="4 8" id="KW-0812">Transmembrane</keyword>
<dbReference type="InParanoid" id="A0A6J2HCW3"/>
<evidence type="ECO:0000256" key="8">
    <source>
        <dbReference type="RuleBase" id="RU060637"/>
    </source>
</evidence>
<dbReference type="GeneID" id="113992175"/>
<protein>
    <recommendedName>
        <fullName evidence="8">Claudin</fullName>
    </recommendedName>
</protein>
<keyword evidence="5 8" id="KW-0965">Cell junction</keyword>
<comment type="function">
    <text evidence="8">Claudins function as major constituents of the tight junction complexes that regulate the permeability of epithelia.</text>
</comment>
<feature type="transmembrane region" description="Helical" evidence="8">
    <location>
        <begin position="125"/>
        <end position="145"/>
    </location>
</feature>
<dbReference type="GO" id="GO:0005923">
    <property type="term" value="C:bicellular tight junction"/>
    <property type="evidence" value="ECO:0007669"/>
    <property type="project" value="UniProtKB-SubCell"/>
</dbReference>
<feature type="transmembrane region" description="Helical" evidence="8">
    <location>
        <begin position="12"/>
        <end position="30"/>
    </location>
</feature>
<keyword evidence="2 8" id="KW-0796">Tight junction</keyword>
<gene>
    <name evidence="10" type="primary">LOC113992175</name>
</gene>
<evidence type="ECO:0000256" key="2">
    <source>
        <dbReference type="ARBA" id="ARBA00022427"/>
    </source>
</evidence>
<evidence type="ECO:0000313" key="9">
    <source>
        <dbReference type="Proteomes" id="UP000504627"/>
    </source>
</evidence>
<dbReference type="InterPro" id="IPR006187">
    <property type="entry name" value="Claudin"/>
</dbReference>
<keyword evidence="7 8" id="KW-0472">Membrane</keyword>
<dbReference type="PANTHER" id="PTHR12002">
    <property type="entry name" value="CLAUDIN"/>
    <property type="match status" value="1"/>
</dbReference>
<dbReference type="AlphaFoldDB" id="A0A6J2HCW3"/>
<evidence type="ECO:0000313" key="10">
    <source>
        <dbReference type="RefSeq" id="XP_027585043.1"/>
    </source>
</evidence>
<sequence>METMSVQTSGLVAAVVGWVATILTCALPMWRVTNCLGSNNVGTQSYSDGLWVTCSNDGTGQSQCRYYNSMLEITPDLLIARPVVVIALIAAFIGIIISIVRGTFSSCMDGDRSNKGAYMSSSGSLFIMASILILVAVSFTASNIINNTYTPTGPEAVSREVGAAIYIGFIAFALLLAGGVTMCRVGTRYPQDSYAKNYKGVKTCDSAGYPMKDYV</sequence>
<comment type="subcellular location">
    <subcellularLocation>
        <location evidence="8">Cell junction</location>
        <location evidence="8">Tight junction</location>
    </subcellularLocation>
    <subcellularLocation>
        <location evidence="8">Cell membrane</location>
        <topology evidence="8">Multi-pass membrane protein</topology>
    </subcellularLocation>
</comment>
<dbReference type="PROSITE" id="PS01346">
    <property type="entry name" value="CLAUDIN"/>
    <property type="match status" value="1"/>
</dbReference>
<evidence type="ECO:0000256" key="1">
    <source>
        <dbReference type="ARBA" id="ARBA00008295"/>
    </source>
</evidence>
<dbReference type="GO" id="GO:0005886">
    <property type="term" value="C:plasma membrane"/>
    <property type="evidence" value="ECO:0007669"/>
    <property type="project" value="UniProtKB-SubCell"/>
</dbReference>
<dbReference type="GO" id="GO:0005198">
    <property type="term" value="F:structural molecule activity"/>
    <property type="evidence" value="ECO:0007669"/>
    <property type="project" value="InterPro"/>
</dbReference>
<dbReference type="Pfam" id="PF00822">
    <property type="entry name" value="PMP22_Claudin"/>
    <property type="match status" value="1"/>
</dbReference>
<comment type="similarity">
    <text evidence="1 8">Belongs to the claudin family.</text>
</comment>
<dbReference type="Proteomes" id="UP000504627">
    <property type="component" value="Unplaced"/>
</dbReference>